<dbReference type="SUPFAM" id="SSF52047">
    <property type="entry name" value="RNI-like"/>
    <property type="match status" value="1"/>
</dbReference>
<feature type="region of interest" description="Disordered" evidence="1">
    <location>
        <begin position="1"/>
        <end position="24"/>
    </location>
</feature>
<dbReference type="InterPro" id="IPR032675">
    <property type="entry name" value="LRR_dom_sf"/>
</dbReference>
<dbReference type="STRING" id="685588.A0A067TKD1"/>
<dbReference type="Gene3D" id="3.80.10.10">
    <property type="entry name" value="Ribonuclease Inhibitor"/>
    <property type="match status" value="1"/>
</dbReference>
<dbReference type="OrthoDB" id="2909959at2759"/>
<keyword evidence="3" id="KW-1185">Reference proteome</keyword>
<evidence type="ECO:0000256" key="1">
    <source>
        <dbReference type="SAM" id="MobiDB-lite"/>
    </source>
</evidence>
<accession>A0A067TKD1</accession>
<dbReference type="Proteomes" id="UP000027222">
    <property type="component" value="Unassembled WGS sequence"/>
</dbReference>
<evidence type="ECO:0000313" key="3">
    <source>
        <dbReference type="Proteomes" id="UP000027222"/>
    </source>
</evidence>
<evidence type="ECO:0000313" key="2">
    <source>
        <dbReference type="EMBL" id="KDR80369.1"/>
    </source>
</evidence>
<reference evidence="3" key="1">
    <citation type="journal article" date="2014" name="Proc. Natl. Acad. Sci. U.S.A.">
        <title>Extensive sampling of basidiomycete genomes demonstrates inadequacy of the white-rot/brown-rot paradigm for wood decay fungi.</title>
        <authorList>
            <person name="Riley R."/>
            <person name="Salamov A.A."/>
            <person name="Brown D.W."/>
            <person name="Nagy L.G."/>
            <person name="Floudas D."/>
            <person name="Held B.W."/>
            <person name="Levasseur A."/>
            <person name="Lombard V."/>
            <person name="Morin E."/>
            <person name="Otillar R."/>
            <person name="Lindquist E.A."/>
            <person name="Sun H."/>
            <person name="LaButti K.M."/>
            <person name="Schmutz J."/>
            <person name="Jabbour D."/>
            <person name="Luo H."/>
            <person name="Baker S.E."/>
            <person name="Pisabarro A.G."/>
            <person name="Walton J.D."/>
            <person name="Blanchette R.A."/>
            <person name="Henrissat B."/>
            <person name="Martin F."/>
            <person name="Cullen D."/>
            <person name="Hibbett D.S."/>
            <person name="Grigoriev I.V."/>
        </authorList>
    </citation>
    <scope>NUCLEOTIDE SEQUENCE [LARGE SCALE GENOMIC DNA]</scope>
    <source>
        <strain evidence="3">CBS 339.88</strain>
    </source>
</reference>
<organism evidence="2 3">
    <name type="scientific">Galerina marginata (strain CBS 339.88)</name>
    <dbReference type="NCBI Taxonomy" id="685588"/>
    <lineage>
        <taxon>Eukaryota</taxon>
        <taxon>Fungi</taxon>
        <taxon>Dikarya</taxon>
        <taxon>Basidiomycota</taxon>
        <taxon>Agaricomycotina</taxon>
        <taxon>Agaricomycetes</taxon>
        <taxon>Agaricomycetidae</taxon>
        <taxon>Agaricales</taxon>
        <taxon>Agaricineae</taxon>
        <taxon>Strophariaceae</taxon>
        <taxon>Galerina</taxon>
    </lineage>
</organism>
<protein>
    <submittedName>
        <fullName evidence="2">Uncharacterized protein</fullName>
    </submittedName>
</protein>
<dbReference type="AlphaFoldDB" id="A0A067TKD1"/>
<sequence>MAAAEQNGTASGLTATSSKNDSLSSEDPYAELAIVEAEVESVSSTLAGLIRKLHNLKARINELHSPIVRLLPPEIVSEVFLFCIPIFDPFDEPPNTKDLSAPLKIGAVCSSWRGTAWATPSLWSTLTFHLTSSMKIPVQTTLLEEWLSRSGQLPLCIRLTSSDEVSWVGVSSEGMMKAIRKYAPRWRDVDIRLPSVCYRYLPPPEETENFPVLHSLTLKPPGGQADRIHKVTIPQSAELRYLALSCLYLKSVVFHFQVLTHLDLESFYVDEILEMLRQSTALVKFTARKILGGDDRHPIPEEAIVLPYVEDMCIINDKGAELQVMLEKISTPKLRKLSYTGDNLLSTPSVEIASLIKQSGCYLETLSISKSPIREEPFQLLLSNLHSVTALTLTMPVFAISRHTPLTDAVLQTCDPQWAQSNKVPCSLPELNSLTYSGTQGFTWATLLRVLDSRCPVPEAKGSSHSAIAPPSNAASCIRSVKLSLNILTAEESSSYPPPCQASLESLSLRGVKIASEIIIRPESVIDQSEE</sequence>
<proteinExistence type="predicted"/>
<gene>
    <name evidence="2" type="ORF">GALMADRAFT_153996</name>
</gene>
<dbReference type="EMBL" id="KL142372">
    <property type="protein sequence ID" value="KDR80369.1"/>
    <property type="molecule type" value="Genomic_DNA"/>
</dbReference>
<dbReference type="HOGENOM" id="CLU_018544_14_2_1"/>
<name>A0A067TKD1_GALM3</name>